<protein>
    <recommendedName>
        <fullName evidence="4">DUF1376 domain-containing protein</fullName>
    </recommendedName>
</protein>
<organism evidence="2 3">
    <name type="scientific">Microbacterium faecale</name>
    <dbReference type="NCBI Taxonomy" id="1804630"/>
    <lineage>
        <taxon>Bacteria</taxon>
        <taxon>Bacillati</taxon>
        <taxon>Actinomycetota</taxon>
        <taxon>Actinomycetes</taxon>
        <taxon>Micrococcales</taxon>
        <taxon>Microbacteriaceae</taxon>
        <taxon>Microbacterium</taxon>
    </lineage>
</organism>
<dbReference type="EMBL" id="BMHO01000001">
    <property type="protein sequence ID" value="GGD33270.1"/>
    <property type="molecule type" value="Genomic_DNA"/>
</dbReference>
<name>A0A917DFP3_9MICO</name>
<evidence type="ECO:0008006" key="4">
    <source>
        <dbReference type="Google" id="ProtNLM"/>
    </source>
</evidence>
<evidence type="ECO:0000256" key="1">
    <source>
        <dbReference type="SAM" id="MobiDB-lite"/>
    </source>
</evidence>
<evidence type="ECO:0000313" key="3">
    <source>
        <dbReference type="Proteomes" id="UP000633205"/>
    </source>
</evidence>
<sequence length="255" mass="28878">MPWFKVDDGFYTSRKVLSIPRSCRLAAVGLWTMAGNWSGRELTDGRVPNYVLAELGATSRLRRALVEARLWLDHGSDGIEFNKWAEYQPTRSEVEADRAKAAERQRKWRERHKGETSNDTVSNGVTAPVTNGVSNDAPTRPDPTRTSNEVLEGARKRAHRIPDPFIVTGEMREWAAREVPGLDIDDSTSRFADYWRAESGAKARKLDWIATWRNWLRRDDDNASRRLTPSQRAQKTAAAGRRIAGTNITMLEIEG</sequence>
<proteinExistence type="predicted"/>
<accession>A0A917DFP3</accession>
<dbReference type="Proteomes" id="UP000633205">
    <property type="component" value="Unassembled WGS sequence"/>
</dbReference>
<feature type="compositionally biased region" description="Basic and acidic residues" evidence="1">
    <location>
        <begin position="95"/>
        <end position="105"/>
    </location>
</feature>
<feature type="compositionally biased region" description="Polar residues" evidence="1">
    <location>
        <begin position="117"/>
        <end position="137"/>
    </location>
</feature>
<dbReference type="AlphaFoldDB" id="A0A917DFP3"/>
<keyword evidence="3" id="KW-1185">Reference proteome</keyword>
<evidence type="ECO:0000313" key="2">
    <source>
        <dbReference type="EMBL" id="GGD33270.1"/>
    </source>
</evidence>
<gene>
    <name evidence="2" type="ORF">GCM10010915_12070</name>
</gene>
<feature type="region of interest" description="Disordered" evidence="1">
    <location>
        <begin position="95"/>
        <end position="149"/>
    </location>
</feature>
<comment type="caution">
    <text evidence="2">The sequence shown here is derived from an EMBL/GenBank/DDBJ whole genome shotgun (WGS) entry which is preliminary data.</text>
</comment>
<reference evidence="2" key="2">
    <citation type="submission" date="2020-09" db="EMBL/GenBank/DDBJ databases">
        <authorList>
            <person name="Sun Q."/>
            <person name="Zhou Y."/>
        </authorList>
    </citation>
    <scope>NUCLEOTIDE SEQUENCE</scope>
    <source>
        <strain evidence="2">CGMCC 1.15152</strain>
    </source>
</reference>
<reference evidence="2" key="1">
    <citation type="journal article" date="2014" name="Int. J. Syst. Evol. Microbiol.">
        <title>Complete genome sequence of Corynebacterium casei LMG S-19264T (=DSM 44701T), isolated from a smear-ripened cheese.</title>
        <authorList>
            <consortium name="US DOE Joint Genome Institute (JGI-PGF)"/>
            <person name="Walter F."/>
            <person name="Albersmeier A."/>
            <person name="Kalinowski J."/>
            <person name="Ruckert C."/>
        </authorList>
    </citation>
    <scope>NUCLEOTIDE SEQUENCE</scope>
    <source>
        <strain evidence="2">CGMCC 1.15152</strain>
    </source>
</reference>
<dbReference type="RefSeq" id="WP_188711378.1">
    <property type="nucleotide sequence ID" value="NZ_BMHO01000001.1"/>
</dbReference>